<dbReference type="Proteomes" id="UP000800039">
    <property type="component" value="Unassembled WGS sequence"/>
</dbReference>
<accession>A0A9P4G6V7</accession>
<dbReference type="InterPro" id="IPR036864">
    <property type="entry name" value="Zn2-C6_fun-type_DNA-bd_sf"/>
</dbReference>
<evidence type="ECO:0000313" key="3">
    <source>
        <dbReference type="Proteomes" id="UP000800039"/>
    </source>
</evidence>
<evidence type="ECO:0000256" key="1">
    <source>
        <dbReference type="ARBA" id="ARBA00023242"/>
    </source>
</evidence>
<proteinExistence type="predicted"/>
<keyword evidence="1" id="KW-0539">Nucleus</keyword>
<reference evidence="2" key="1">
    <citation type="submission" date="2020-01" db="EMBL/GenBank/DDBJ databases">
        <authorList>
            <consortium name="DOE Joint Genome Institute"/>
            <person name="Haridas S."/>
            <person name="Albert R."/>
            <person name="Binder M."/>
            <person name="Bloem J."/>
            <person name="Labutti K."/>
            <person name="Salamov A."/>
            <person name="Andreopoulos B."/>
            <person name="Baker S.E."/>
            <person name="Barry K."/>
            <person name="Bills G."/>
            <person name="Bluhm B.H."/>
            <person name="Cannon C."/>
            <person name="Castanera R."/>
            <person name="Culley D.E."/>
            <person name="Daum C."/>
            <person name="Ezra D."/>
            <person name="Gonzalez J.B."/>
            <person name="Henrissat B."/>
            <person name="Kuo A."/>
            <person name="Liang C."/>
            <person name="Lipzen A."/>
            <person name="Lutzoni F."/>
            <person name="Magnuson J."/>
            <person name="Mondo S."/>
            <person name="Nolan M."/>
            <person name="Ohm R."/>
            <person name="Pangilinan J."/>
            <person name="Park H.-J."/>
            <person name="Ramirez L."/>
            <person name="Alfaro M."/>
            <person name="Sun H."/>
            <person name="Tritt A."/>
            <person name="Yoshinaga Y."/>
            <person name="Zwiers L.-H."/>
            <person name="Turgeon B.G."/>
            <person name="Goodwin S.B."/>
            <person name="Spatafora J.W."/>
            <person name="Crous P.W."/>
            <person name="Grigoriev I.V."/>
        </authorList>
    </citation>
    <scope>NUCLEOTIDE SEQUENCE</scope>
    <source>
        <strain evidence="2">CBS 394.84</strain>
    </source>
</reference>
<keyword evidence="3" id="KW-1185">Reference proteome</keyword>
<dbReference type="PANTHER" id="PTHR35392">
    <property type="entry name" value="ZN(II)2CYS6 TRANSCRIPTION FACTOR (EUROFUNG)-RELATED-RELATED"/>
    <property type="match status" value="1"/>
</dbReference>
<name>A0A9P4G6V7_9PLEO</name>
<sequence length="467" mass="54287">MTTPLLRWKNRYNIPENVYIDLRHALREEISVNSGAMEAFISPEASSNPSEIHARIAYQRPDFIDAARDVENISYQQQPLEPQRNIQRQITVVSQVPHQLNPVSSCFRCRLTKRKCDQRQICALCAKSSIFPNLCIRVQFTENPVFQKWQETKYESMLAWEHLSLWSPPIKAYLRHFEKGPIFGITCSLFQLTSLDPTYLFHKTTKGWASIPTSPYALFDPVQPERLEIYIEQYVDFFLGENGSNEAWLDVILEQAKSYLHEPLIYQTLKLWSAHRLLMKGWGLTEPSLGMPLCHDRNSMLCGTTPAPRVLQNQLDRLLEQFCASQELKCLIQLQRAMFQRKSAQWGVIFIVTILLLHIRERDIWRLLYWVLTNDNKYQWRHPTKATELVSKSVYVSNMLLAYLRLGMKEVPEEFGSVRTLMPPNGPAKDQYNWMHESSVDFSLCRSAFEDNTKPFIPVSAVNFGCS</sequence>
<organism evidence="2 3">
    <name type="scientific">Cucurbitaria berberidis CBS 394.84</name>
    <dbReference type="NCBI Taxonomy" id="1168544"/>
    <lineage>
        <taxon>Eukaryota</taxon>
        <taxon>Fungi</taxon>
        <taxon>Dikarya</taxon>
        <taxon>Ascomycota</taxon>
        <taxon>Pezizomycotina</taxon>
        <taxon>Dothideomycetes</taxon>
        <taxon>Pleosporomycetidae</taxon>
        <taxon>Pleosporales</taxon>
        <taxon>Pleosporineae</taxon>
        <taxon>Cucurbitariaceae</taxon>
        <taxon>Cucurbitaria</taxon>
    </lineage>
</organism>
<dbReference type="RefSeq" id="XP_040782684.1">
    <property type="nucleotide sequence ID" value="XM_040934333.1"/>
</dbReference>
<dbReference type="InterPro" id="IPR052973">
    <property type="entry name" value="Fungal_sec-metab_reg_TF"/>
</dbReference>
<dbReference type="GO" id="GO:0008270">
    <property type="term" value="F:zinc ion binding"/>
    <property type="evidence" value="ECO:0007669"/>
    <property type="project" value="InterPro"/>
</dbReference>
<dbReference type="InterPro" id="IPR001138">
    <property type="entry name" value="Zn2Cys6_DnaBD"/>
</dbReference>
<dbReference type="CDD" id="cd00067">
    <property type="entry name" value="GAL4"/>
    <property type="match status" value="1"/>
</dbReference>
<evidence type="ECO:0008006" key="4">
    <source>
        <dbReference type="Google" id="ProtNLM"/>
    </source>
</evidence>
<comment type="caution">
    <text evidence="2">The sequence shown here is derived from an EMBL/GenBank/DDBJ whole genome shotgun (WGS) entry which is preliminary data.</text>
</comment>
<dbReference type="OrthoDB" id="5362630at2759"/>
<dbReference type="AlphaFoldDB" id="A0A9P4G6V7"/>
<dbReference type="GeneID" id="63851584"/>
<protein>
    <recommendedName>
        <fullName evidence="4">Zn(2)-C6 fungal-type domain-containing protein</fullName>
    </recommendedName>
</protein>
<dbReference type="SUPFAM" id="SSF57701">
    <property type="entry name" value="Zn2/Cys6 DNA-binding domain"/>
    <property type="match status" value="1"/>
</dbReference>
<dbReference type="GO" id="GO:0000981">
    <property type="term" value="F:DNA-binding transcription factor activity, RNA polymerase II-specific"/>
    <property type="evidence" value="ECO:0007669"/>
    <property type="project" value="InterPro"/>
</dbReference>
<dbReference type="EMBL" id="ML976620">
    <property type="protein sequence ID" value="KAF1840121.1"/>
    <property type="molecule type" value="Genomic_DNA"/>
</dbReference>
<evidence type="ECO:0000313" key="2">
    <source>
        <dbReference type="EMBL" id="KAF1840121.1"/>
    </source>
</evidence>
<gene>
    <name evidence="2" type="ORF">K460DRAFT_371338</name>
</gene>